<keyword evidence="2" id="KW-1185">Reference proteome</keyword>
<reference evidence="1" key="1">
    <citation type="submission" date="2021-01" db="EMBL/GenBank/DDBJ databases">
        <authorList>
            <consortium name="Genoscope - CEA"/>
            <person name="William W."/>
        </authorList>
    </citation>
    <scope>NUCLEOTIDE SEQUENCE</scope>
</reference>
<dbReference type="EMBL" id="CAJJDN010000043">
    <property type="protein sequence ID" value="CAD8082493.1"/>
    <property type="molecule type" value="Genomic_DNA"/>
</dbReference>
<gene>
    <name evidence="1" type="ORF">PSON_ATCC_30995.1.T0430224</name>
</gene>
<dbReference type="AlphaFoldDB" id="A0A8S1MZJ1"/>
<proteinExistence type="predicted"/>
<comment type="caution">
    <text evidence="1">The sequence shown here is derived from an EMBL/GenBank/DDBJ whole genome shotgun (WGS) entry which is preliminary data.</text>
</comment>
<sequence>MISLTHIQEKNLKQKASRQFFQQSIRAILKMDAIKFIKQLKRFKLLYITKIFQALKKVYLYLYQNEKQDVIRCCVFKFLEQCKAFIKNQVLKVLMNLIAKWVQSSKLKVEMLDFIYQQRYLIQKINIIQFKLQYCFQKLLI</sequence>
<evidence type="ECO:0000313" key="1">
    <source>
        <dbReference type="EMBL" id="CAD8082493.1"/>
    </source>
</evidence>
<protein>
    <submittedName>
        <fullName evidence="1">Uncharacterized protein</fullName>
    </submittedName>
</protein>
<evidence type="ECO:0000313" key="2">
    <source>
        <dbReference type="Proteomes" id="UP000692954"/>
    </source>
</evidence>
<organism evidence="1 2">
    <name type="scientific">Paramecium sonneborni</name>
    <dbReference type="NCBI Taxonomy" id="65129"/>
    <lineage>
        <taxon>Eukaryota</taxon>
        <taxon>Sar</taxon>
        <taxon>Alveolata</taxon>
        <taxon>Ciliophora</taxon>
        <taxon>Intramacronucleata</taxon>
        <taxon>Oligohymenophorea</taxon>
        <taxon>Peniculida</taxon>
        <taxon>Parameciidae</taxon>
        <taxon>Paramecium</taxon>
    </lineage>
</organism>
<name>A0A8S1MZJ1_9CILI</name>
<accession>A0A8S1MZJ1</accession>
<dbReference type="Proteomes" id="UP000692954">
    <property type="component" value="Unassembled WGS sequence"/>
</dbReference>